<dbReference type="InterPro" id="IPR014001">
    <property type="entry name" value="Helicase_ATP-bd"/>
</dbReference>
<feature type="compositionally biased region" description="Acidic residues" evidence="9">
    <location>
        <begin position="50"/>
        <end position="59"/>
    </location>
</feature>
<dbReference type="InterPro" id="IPR020838">
    <property type="entry name" value="DBINO"/>
</dbReference>
<feature type="compositionally biased region" description="Basic residues" evidence="9">
    <location>
        <begin position="1334"/>
        <end position="1345"/>
    </location>
</feature>
<feature type="compositionally biased region" description="Polar residues" evidence="9">
    <location>
        <begin position="1308"/>
        <end position="1329"/>
    </location>
</feature>
<feature type="region of interest" description="Disordered" evidence="9">
    <location>
        <begin position="1392"/>
        <end position="1413"/>
    </location>
</feature>
<comment type="similarity">
    <text evidence="8">Belongs to the SNF2/RAD54 helicase family.</text>
</comment>
<gene>
    <name evidence="13" type="primary">INO80</name>
</gene>
<keyword evidence="13" id="KW-0347">Helicase</keyword>
<feature type="region of interest" description="Disordered" evidence="9">
    <location>
        <begin position="1305"/>
        <end position="1372"/>
    </location>
</feature>
<reference evidence="13" key="1">
    <citation type="submission" date="2025-08" db="UniProtKB">
        <authorList>
            <consortium name="RefSeq"/>
        </authorList>
    </citation>
    <scope>IDENTIFICATION</scope>
    <source>
        <tissue evidence="13">Testes</tissue>
    </source>
</reference>
<dbReference type="PROSITE" id="PS51192">
    <property type="entry name" value="HELICASE_ATP_BIND_1"/>
    <property type="match status" value="1"/>
</dbReference>
<keyword evidence="6 8" id="KW-0234">DNA repair</keyword>
<proteinExistence type="inferred from homology"/>
<evidence type="ECO:0000256" key="9">
    <source>
        <dbReference type="SAM" id="MobiDB-lite"/>
    </source>
</evidence>
<dbReference type="RefSeq" id="XP_006813411.1">
    <property type="nucleotide sequence ID" value="XM_006813348.1"/>
</dbReference>
<comment type="subunit">
    <text evidence="8">Component of the INO80 chromatin-remodeling complex.</text>
</comment>
<evidence type="ECO:0000256" key="4">
    <source>
        <dbReference type="ARBA" id="ARBA00022840"/>
    </source>
</evidence>
<dbReference type="Pfam" id="PF00176">
    <property type="entry name" value="SNF2-rel_dom"/>
    <property type="match status" value="1"/>
</dbReference>
<feature type="region of interest" description="Disordered" evidence="9">
    <location>
        <begin position="50"/>
        <end position="72"/>
    </location>
</feature>
<evidence type="ECO:0000256" key="8">
    <source>
        <dbReference type="RuleBase" id="RU368001"/>
    </source>
</evidence>
<feature type="domain" description="DBINO" evidence="11">
    <location>
        <begin position="254"/>
        <end position="379"/>
    </location>
</feature>
<keyword evidence="4 8" id="KW-0067">ATP-binding</keyword>
<dbReference type="GeneID" id="100367350"/>
<name>A0ABM0M070_SACKO</name>
<comment type="domain">
    <text evidence="8">The DBINO region is involved in binding to DNA.</text>
</comment>
<evidence type="ECO:0000256" key="2">
    <source>
        <dbReference type="ARBA" id="ARBA00022741"/>
    </source>
</evidence>
<keyword evidence="2" id="KW-0547">Nucleotide-binding</keyword>
<evidence type="ECO:0000313" key="12">
    <source>
        <dbReference type="Proteomes" id="UP000694865"/>
    </source>
</evidence>
<dbReference type="PROSITE" id="PS51413">
    <property type="entry name" value="DBINO"/>
    <property type="match status" value="1"/>
</dbReference>
<dbReference type="EC" id="3.6.4.-" evidence="8"/>
<keyword evidence="5 8" id="KW-0238">DNA-binding</keyword>
<dbReference type="InterPro" id="IPR050520">
    <property type="entry name" value="INO80/SWR1_helicase"/>
</dbReference>
<dbReference type="Pfam" id="PF13892">
    <property type="entry name" value="DBINO"/>
    <property type="match status" value="1"/>
</dbReference>
<dbReference type="Gene3D" id="3.40.50.10810">
    <property type="entry name" value="Tandem AAA-ATPase domain"/>
    <property type="match status" value="1"/>
</dbReference>
<dbReference type="InterPro" id="IPR000330">
    <property type="entry name" value="SNF2_N"/>
</dbReference>
<protein>
    <recommendedName>
        <fullName evidence="8">Chromatin-remodeling ATPase INO80</fullName>
        <ecNumber evidence="8">3.6.4.-</ecNumber>
    </recommendedName>
</protein>
<feature type="domain" description="Helicase ATP-binding" evidence="10">
    <location>
        <begin position="499"/>
        <end position="671"/>
    </location>
</feature>
<dbReference type="SMART" id="SM00487">
    <property type="entry name" value="DEXDc"/>
    <property type="match status" value="1"/>
</dbReference>
<dbReference type="Gene3D" id="3.40.50.300">
    <property type="entry name" value="P-loop containing nucleotide triphosphate hydrolases"/>
    <property type="match status" value="2"/>
</dbReference>
<feature type="compositionally biased region" description="Basic and acidic residues" evidence="9">
    <location>
        <begin position="60"/>
        <end position="69"/>
    </location>
</feature>
<feature type="region of interest" description="Disordered" evidence="9">
    <location>
        <begin position="992"/>
        <end position="1015"/>
    </location>
</feature>
<dbReference type="PANTHER" id="PTHR45685:SF2">
    <property type="entry name" value="CHROMATIN-REMODELING ATPASE INO80"/>
    <property type="match status" value="1"/>
</dbReference>
<feature type="compositionally biased region" description="Low complexity" evidence="9">
    <location>
        <begin position="1397"/>
        <end position="1413"/>
    </location>
</feature>
<evidence type="ECO:0000256" key="6">
    <source>
        <dbReference type="ARBA" id="ARBA00023204"/>
    </source>
</evidence>
<organism evidence="12 13">
    <name type="scientific">Saccoglossus kowalevskii</name>
    <name type="common">Acorn worm</name>
    <dbReference type="NCBI Taxonomy" id="10224"/>
    <lineage>
        <taxon>Eukaryota</taxon>
        <taxon>Metazoa</taxon>
        <taxon>Hemichordata</taxon>
        <taxon>Enteropneusta</taxon>
        <taxon>Harrimaniidae</taxon>
        <taxon>Saccoglossus</taxon>
    </lineage>
</organism>
<dbReference type="SUPFAM" id="SSF52540">
    <property type="entry name" value="P-loop containing nucleoside triphosphate hydrolases"/>
    <property type="match status" value="2"/>
</dbReference>
<feature type="compositionally biased region" description="Polar residues" evidence="9">
    <location>
        <begin position="1005"/>
        <end position="1015"/>
    </location>
</feature>
<keyword evidence="12" id="KW-1185">Reference proteome</keyword>
<sequence length="1413" mass="161802">METNTMATDISPTGPSSGVPLAKPLHLQVLEKALQLENFVEYVEQVFEEEISDSDEDAGNTDKPKIQDYKDEDDQEILEINGIVTTKAERKADKKKLYNLGRVKKNRRWLKNILLSDSSDSDGDDNDDKPLSKDELHEMLKLHKYKRKCQTEIYGDRELQQYMYYSSGLLSVYDKFPEHQRLILGPKKKKDDKKMKAKLKKLKKRKLANENQVSLQHSQLEHMDEKAIAALFREAATKKKHLTAKEADIKRRKIWIAIGKKDIPKAHKQRSSTHNNMMSNAKKLSQLCQKEQRRAAMQSQRVCKETPQRARRITREMMVYWKRYEKVEKEHRKRAEKEAIEQRRLDGEMREAKRQQRKLNFLITQTELYAHFMSRKITGEGEKEKDKILDKLEEKSSKKPVAVEGGMVIDVEGDDYDSQYIKHQALHNAQSAFSAHEAKTKMFDAEVAAVHRKKQSPLSHQSDFSLANPSILASQNIPQPEMFHGQLKVYQLKGMNWLANLYDCGINGILADEMGLGKTVQSIALLAHLAESQSIWGPFLVIAPASTLHNWQQECTRFTPRFKVLPYWGNQGDRKVLRKFWSQKEILHREDAPFHILITSYQLIVQDVRYFQRIKWQYMILDEAQAIKSSSSARWKILLGYNCRNRLLLTGTPIQNSMAELWALLHFIMPTLFDSHEEFNEWFSKDIESHVEKQSGISEEQLSRLHMILKPFMLRRVKRDVENELSDKIEISVYCSLTTRQKYLYKALRSKISIEDLLQSSSSHHSSQIQSSTSSLMNLVMQFRKVCNHPELFEKRETKSPLTIRMSELLLPKLLYREGLLEKVQTHKYKILYNTLYIHSADNIHHSIFPQCQSRPESNCFSFLRFIDVAPCEMKRLMLAGLLIQWITVFTVMKAAYRVYHQRNWVEERNYRTRHSPMKKTSSKYLTKLDLLLWPSWTTSFPSIQCSSVLSQLIFTSYTGHFISHSTQTIHYMAETPWHHKLRLSKMRLASPNRLGSPTRKALPTSPTMKSPLSPTKRSYLSNSLSSLGLTASGHFPPLRSPDRRPSIVRVCQPTDVPAFLISVLPKVSVTNPDYYCSDRGAAFQHDTEKFGGSLEARNTLLFGSQELYSLYLLSPFHYFPTRPGGLLAIKPVHGWSNIQIPNKETLVMDSGKLYVLDQLLSKLKYQGHRVLIYSQMTRMIDILEVSQLILWRLVLNENFVFWRQEERKKLEENNKAKERKRKRDKYAQKNAKKKVDVFGITPPAMSTENSCMSVDDLSVLSVDSAVPSPFSEISVGSSEVTQQSFSFPQDESSNDGLLVVVDDFNDQDSTGTNTSNPTVSSTQAQVQPPKTPVKPHRGRGRPRIKPIAAKSRGPGRPRKKAANSAAAMAGARAGAAAASAAAYAAYGFSFTGNSVSGNGSQHSSTGGQQSGK</sequence>
<dbReference type="InterPro" id="IPR038718">
    <property type="entry name" value="SNF2-like_sf"/>
</dbReference>
<evidence type="ECO:0000256" key="3">
    <source>
        <dbReference type="ARBA" id="ARBA00022763"/>
    </source>
</evidence>
<evidence type="ECO:0000256" key="1">
    <source>
        <dbReference type="ARBA" id="ARBA00004123"/>
    </source>
</evidence>
<accession>A0ABM0M070</accession>
<keyword evidence="3 8" id="KW-0227">DNA damage</keyword>
<keyword evidence="7" id="KW-0539">Nucleus</keyword>
<feature type="compositionally biased region" description="Low complexity" evidence="9">
    <location>
        <begin position="1363"/>
        <end position="1372"/>
    </location>
</feature>
<dbReference type="GO" id="GO:0004386">
    <property type="term" value="F:helicase activity"/>
    <property type="evidence" value="ECO:0007669"/>
    <property type="project" value="UniProtKB-KW"/>
</dbReference>
<dbReference type="Proteomes" id="UP000694865">
    <property type="component" value="Unplaced"/>
</dbReference>
<evidence type="ECO:0000259" key="11">
    <source>
        <dbReference type="PROSITE" id="PS51413"/>
    </source>
</evidence>
<evidence type="ECO:0000256" key="7">
    <source>
        <dbReference type="ARBA" id="ARBA00023242"/>
    </source>
</evidence>
<evidence type="ECO:0000256" key="5">
    <source>
        <dbReference type="ARBA" id="ARBA00023125"/>
    </source>
</evidence>
<evidence type="ECO:0000313" key="13">
    <source>
        <dbReference type="RefSeq" id="XP_006813411.1"/>
    </source>
</evidence>
<keyword evidence="8" id="KW-0378">Hydrolase</keyword>
<dbReference type="PANTHER" id="PTHR45685">
    <property type="entry name" value="HELICASE SRCAP-RELATED"/>
    <property type="match status" value="1"/>
</dbReference>
<comment type="catalytic activity">
    <reaction evidence="8">
        <text>ATP + H2O = ADP + phosphate + H(+)</text>
        <dbReference type="Rhea" id="RHEA:13065"/>
        <dbReference type="ChEBI" id="CHEBI:15377"/>
        <dbReference type="ChEBI" id="CHEBI:15378"/>
        <dbReference type="ChEBI" id="CHEBI:30616"/>
        <dbReference type="ChEBI" id="CHEBI:43474"/>
        <dbReference type="ChEBI" id="CHEBI:456216"/>
    </reaction>
</comment>
<dbReference type="InterPro" id="IPR027417">
    <property type="entry name" value="P-loop_NTPase"/>
</dbReference>
<evidence type="ECO:0000259" key="10">
    <source>
        <dbReference type="PROSITE" id="PS51192"/>
    </source>
</evidence>
<comment type="function">
    <text evidence="8">ATPase component of the INO80 complex which remodels chromatin by shifting nucleosomes and is involved in DNA repair.</text>
</comment>
<comment type="subcellular location">
    <subcellularLocation>
        <location evidence="1 8">Nucleus</location>
    </subcellularLocation>
</comment>